<dbReference type="InterPro" id="IPR018289">
    <property type="entry name" value="MULE_transposase_dom"/>
</dbReference>
<keyword evidence="1" id="KW-0479">Metal-binding</keyword>
<evidence type="ECO:0000256" key="2">
    <source>
        <dbReference type="ARBA" id="ARBA00022771"/>
    </source>
</evidence>
<name>A0AAV6LBL4_9ERIC</name>
<evidence type="ECO:0000256" key="1">
    <source>
        <dbReference type="ARBA" id="ARBA00022723"/>
    </source>
</evidence>
<dbReference type="PROSITE" id="PS50966">
    <property type="entry name" value="ZF_SWIM"/>
    <property type="match status" value="1"/>
</dbReference>
<accession>A0AAV6LBL4</accession>
<evidence type="ECO:0000313" key="6">
    <source>
        <dbReference type="EMBL" id="KAG5562111.1"/>
    </source>
</evidence>
<dbReference type="Pfam" id="PF10551">
    <property type="entry name" value="MULE"/>
    <property type="match status" value="1"/>
</dbReference>
<comment type="caution">
    <text evidence="6">The sequence shown here is derived from an EMBL/GenBank/DDBJ whole genome shotgun (WGS) entry which is preliminary data.</text>
</comment>
<gene>
    <name evidence="6" type="ORF">RHGRI_004983</name>
</gene>
<dbReference type="EMBL" id="JACTNZ010000002">
    <property type="protein sequence ID" value="KAG5562111.1"/>
    <property type="molecule type" value="Genomic_DNA"/>
</dbReference>
<dbReference type="InterPro" id="IPR007527">
    <property type="entry name" value="Znf_SWIM"/>
</dbReference>
<dbReference type="Pfam" id="PF03108">
    <property type="entry name" value="DBD_Tnp_Mut"/>
    <property type="match status" value="1"/>
</dbReference>
<dbReference type="Pfam" id="PF04434">
    <property type="entry name" value="SWIM"/>
    <property type="match status" value="1"/>
</dbReference>
<evidence type="ECO:0000256" key="4">
    <source>
        <dbReference type="PROSITE-ProRule" id="PRU00325"/>
    </source>
</evidence>
<organism evidence="6 7">
    <name type="scientific">Rhododendron griersonianum</name>
    <dbReference type="NCBI Taxonomy" id="479676"/>
    <lineage>
        <taxon>Eukaryota</taxon>
        <taxon>Viridiplantae</taxon>
        <taxon>Streptophyta</taxon>
        <taxon>Embryophyta</taxon>
        <taxon>Tracheophyta</taxon>
        <taxon>Spermatophyta</taxon>
        <taxon>Magnoliopsida</taxon>
        <taxon>eudicotyledons</taxon>
        <taxon>Gunneridae</taxon>
        <taxon>Pentapetalae</taxon>
        <taxon>asterids</taxon>
        <taxon>Ericales</taxon>
        <taxon>Ericaceae</taxon>
        <taxon>Ericoideae</taxon>
        <taxon>Rhodoreae</taxon>
        <taxon>Rhododendron</taxon>
    </lineage>
</organism>
<dbReference type="AlphaFoldDB" id="A0AAV6LBL4"/>
<evidence type="ECO:0000256" key="3">
    <source>
        <dbReference type="ARBA" id="ARBA00022833"/>
    </source>
</evidence>
<dbReference type="InterPro" id="IPR004332">
    <property type="entry name" value="Transposase_MuDR"/>
</dbReference>
<sequence length="677" mass="77022">MLLCRYVSQVLVVRISGGIRLEHVLRKICDRWDNLCIGSFSLFYVLDGSDCKLDNEESFDNMLYLYPTTDRIYATVEEIKSCSGQTVGSISSGGTLGSISSGVEVGSSIGAVAVVEREEPLEEFCRHAETRYLTAGWANLIHEVGQVFTGGVRDFRASLQRYAIENGFMYDFVKNDQYRVTAKCSISSRGWHVHAILDRSNKEFRIKELVNEHGCGSTYRTNKHKRVTSSLVASEVTSLVRTKNNTSPMDLLDLFTDKYGLDLSYHHVWLGVEKARGKYLETMKVHLIRFNHCRPFLCLDGTHLKGRFKGCLLAATGKDVDQGLFPLAFAIVNAENDCNWLWFLRILKTILSPRPISFISDRNHGLVSNIPAVFPDSHHAYCLYHLQFNLKDHFPGRFRQGYRNRLVELFNAIAYAPSVSAYMICEAKFYEHGGDKAKTFIASVPKQHWTNAYFQGHRYGEMSSSAIESFNNWILAARLMPIMNLVEELMSKIMIQMSRRREEASRWVSQICPDMDAKLAKRIDKGRSWRVYKSKTGLYEVKYVPAVLVNLEQGTCSCGGWQYNGFLCAHAATVLVKSCGVEGSLVGYIDPFYHVEAYRLTYQDNIHPILAMDIPDFTEGSTRVIKAPKNRRQAGRPCVKRIRSRGEEQSFARPMKCARCHKLSHHNRRTCKEATDD</sequence>
<dbReference type="PANTHER" id="PTHR31973">
    <property type="entry name" value="POLYPROTEIN, PUTATIVE-RELATED"/>
    <property type="match status" value="1"/>
</dbReference>
<evidence type="ECO:0000259" key="5">
    <source>
        <dbReference type="PROSITE" id="PS50966"/>
    </source>
</evidence>
<feature type="domain" description="SWIM-type" evidence="5">
    <location>
        <begin position="547"/>
        <end position="579"/>
    </location>
</feature>
<evidence type="ECO:0000313" key="7">
    <source>
        <dbReference type="Proteomes" id="UP000823749"/>
    </source>
</evidence>
<protein>
    <recommendedName>
        <fullName evidence="5">SWIM-type domain-containing protein</fullName>
    </recommendedName>
</protein>
<reference evidence="6" key="1">
    <citation type="submission" date="2020-08" db="EMBL/GenBank/DDBJ databases">
        <title>Plant Genome Project.</title>
        <authorList>
            <person name="Zhang R.-G."/>
        </authorList>
    </citation>
    <scope>NUCLEOTIDE SEQUENCE</scope>
    <source>
        <strain evidence="6">WSP0</strain>
        <tissue evidence="6">Leaf</tissue>
    </source>
</reference>
<dbReference type="SMART" id="SM00575">
    <property type="entry name" value="ZnF_PMZ"/>
    <property type="match status" value="1"/>
</dbReference>
<keyword evidence="2 4" id="KW-0863">Zinc-finger</keyword>
<dbReference type="Proteomes" id="UP000823749">
    <property type="component" value="Chromosome 2"/>
</dbReference>
<proteinExistence type="predicted"/>
<dbReference type="GO" id="GO:0008270">
    <property type="term" value="F:zinc ion binding"/>
    <property type="evidence" value="ECO:0007669"/>
    <property type="project" value="UniProtKB-KW"/>
</dbReference>
<dbReference type="PANTHER" id="PTHR31973:SF166">
    <property type="entry name" value="OS10G0104700 PROTEIN"/>
    <property type="match status" value="1"/>
</dbReference>
<keyword evidence="3" id="KW-0862">Zinc</keyword>
<keyword evidence="7" id="KW-1185">Reference proteome</keyword>
<dbReference type="InterPro" id="IPR006564">
    <property type="entry name" value="Znf_PMZ"/>
</dbReference>